<comment type="subcellular location">
    <subcellularLocation>
        <location evidence="4">Peroxisome membrane</location>
    </subcellularLocation>
</comment>
<dbReference type="GO" id="GO:0016559">
    <property type="term" value="P:peroxisome fission"/>
    <property type="evidence" value="ECO:0007669"/>
    <property type="project" value="InterPro"/>
</dbReference>
<dbReference type="GO" id="GO:0005778">
    <property type="term" value="C:peroxisomal membrane"/>
    <property type="evidence" value="ECO:0007669"/>
    <property type="project" value="UniProtKB-SubCell"/>
</dbReference>
<proteinExistence type="predicted"/>
<keyword evidence="1" id="KW-0962">Peroxisome biogenesis</keyword>
<name>A0A165K3V2_XYLHT</name>
<keyword evidence="6" id="KW-1185">Reference proteome</keyword>
<evidence type="ECO:0000256" key="3">
    <source>
        <dbReference type="ARBA" id="ARBA00023140"/>
    </source>
</evidence>
<dbReference type="STRING" id="1328760.A0A165K3V2"/>
<dbReference type="PANTHER" id="PTHR12652:SF25">
    <property type="entry name" value="MICROBODY (PEROXISOME) PROLIFERATION PROTEIN PEROXIN 11C (EUROFUNG)"/>
    <property type="match status" value="1"/>
</dbReference>
<reference evidence="5 6" key="1">
    <citation type="journal article" date="2016" name="Fungal Biol.">
        <title>The genome of Xylona heveae provides a window into fungal endophytism.</title>
        <authorList>
            <person name="Gazis R."/>
            <person name="Kuo A."/>
            <person name="Riley R."/>
            <person name="LaButti K."/>
            <person name="Lipzen A."/>
            <person name="Lin J."/>
            <person name="Amirebrahimi M."/>
            <person name="Hesse C.N."/>
            <person name="Spatafora J.W."/>
            <person name="Henrissat B."/>
            <person name="Hainaut M."/>
            <person name="Grigoriev I.V."/>
            <person name="Hibbett D.S."/>
        </authorList>
    </citation>
    <scope>NUCLEOTIDE SEQUENCE [LARGE SCALE GENOMIC DNA]</scope>
    <source>
        <strain evidence="5 6">TC161</strain>
    </source>
</reference>
<keyword evidence="2" id="KW-0472">Membrane</keyword>
<dbReference type="InterPro" id="IPR008733">
    <property type="entry name" value="PEX11"/>
</dbReference>
<organism evidence="5 6">
    <name type="scientific">Xylona heveae (strain CBS 132557 / TC161)</name>
    <dbReference type="NCBI Taxonomy" id="1328760"/>
    <lineage>
        <taxon>Eukaryota</taxon>
        <taxon>Fungi</taxon>
        <taxon>Dikarya</taxon>
        <taxon>Ascomycota</taxon>
        <taxon>Pezizomycotina</taxon>
        <taxon>Xylonomycetes</taxon>
        <taxon>Xylonales</taxon>
        <taxon>Xylonaceae</taxon>
        <taxon>Xylona</taxon>
    </lineage>
</organism>
<dbReference type="AlphaFoldDB" id="A0A165K3V2"/>
<dbReference type="PANTHER" id="PTHR12652">
    <property type="entry name" value="PEROXISOMAL BIOGENESIS FACTOR 11"/>
    <property type="match status" value="1"/>
</dbReference>
<evidence type="ECO:0000313" key="6">
    <source>
        <dbReference type="Proteomes" id="UP000076632"/>
    </source>
</evidence>
<protein>
    <recommendedName>
        <fullName evidence="7">Peroxisomal biogenesis factor 11</fullName>
    </recommendedName>
</protein>
<sequence>MSSSPTPSASDKASKGIERLRSALYGRISQTDNAIAHLNRVLATSNGTDAFLSTVTYTLRLLHLYLRSLSTLQLHAYARQVLTKALTLPPDTSIAIPAAQLRSAQLATSVRKLSSIISEARTFLRLWGLLGIWEWAADVKRSPPKDHIIRFIVRTQVLVNIFYQIFENGAYLAGKGVLTGWDSRRINKWDLWSTRCWAAHVFLDLAKLWRERVLEKQAGGDEKDNVAKATKERNATALLNNTWSRKLILNSAYAPLTIHWSLENGLVSDFWIGLLGSVTGIIRLRQAWKTTA</sequence>
<dbReference type="OMA" id="RNLAWAP"/>
<accession>A0A165K3V2</accession>
<evidence type="ECO:0000256" key="1">
    <source>
        <dbReference type="ARBA" id="ARBA00022593"/>
    </source>
</evidence>
<dbReference type="Proteomes" id="UP000076632">
    <property type="component" value="Unassembled WGS sequence"/>
</dbReference>
<gene>
    <name evidence="5" type="ORF">L228DRAFT_243506</name>
</gene>
<evidence type="ECO:0000256" key="4">
    <source>
        <dbReference type="ARBA" id="ARBA00046271"/>
    </source>
</evidence>
<evidence type="ECO:0000313" key="5">
    <source>
        <dbReference type="EMBL" id="KZF26953.1"/>
    </source>
</evidence>
<dbReference type="Pfam" id="PF05648">
    <property type="entry name" value="PEX11"/>
    <property type="match status" value="1"/>
</dbReference>
<evidence type="ECO:0000256" key="2">
    <source>
        <dbReference type="ARBA" id="ARBA00023136"/>
    </source>
</evidence>
<dbReference type="InParanoid" id="A0A165K3V2"/>
<keyword evidence="3" id="KW-0576">Peroxisome</keyword>
<dbReference type="OrthoDB" id="10005898at2759"/>
<dbReference type="EMBL" id="KV407454">
    <property type="protein sequence ID" value="KZF26953.1"/>
    <property type="molecule type" value="Genomic_DNA"/>
</dbReference>
<dbReference type="GeneID" id="28896840"/>
<dbReference type="RefSeq" id="XP_018192508.1">
    <property type="nucleotide sequence ID" value="XM_018331703.1"/>
</dbReference>
<evidence type="ECO:0008006" key="7">
    <source>
        <dbReference type="Google" id="ProtNLM"/>
    </source>
</evidence>